<sequence length="81" mass="9435">MRLLVLLCVIVVASAQYTSQTYPDPRIDPLTCRLPFASYVCDPSGVLGDDDRVRLMQKINQVSFAMLQRRKREWKLCFNRK</sequence>
<dbReference type="InterPro" id="IPR033438">
    <property type="entry name" value="MOLO1"/>
</dbReference>
<evidence type="ECO:0000313" key="4">
    <source>
        <dbReference type="WBParaSite" id="HPLM_0002015301-mRNA-1"/>
    </source>
</evidence>
<gene>
    <name evidence="2" type="ORF">HPLM_LOCUS20145</name>
</gene>
<dbReference type="AlphaFoldDB" id="A0A0N4X711"/>
<dbReference type="GO" id="GO:0005892">
    <property type="term" value="C:acetylcholine-gated channel complex"/>
    <property type="evidence" value="ECO:0007669"/>
    <property type="project" value="InterPro"/>
</dbReference>
<reference evidence="4" key="1">
    <citation type="submission" date="2017-02" db="UniProtKB">
        <authorList>
            <consortium name="WormBaseParasite"/>
        </authorList>
    </citation>
    <scope>IDENTIFICATION</scope>
</reference>
<evidence type="ECO:0000313" key="2">
    <source>
        <dbReference type="EMBL" id="VDO81758.1"/>
    </source>
</evidence>
<dbReference type="Proteomes" id="UP000268014">
    <property type="component" value="Unassembled WGS sequence"/>
</dbReference>
<dbReference type="WBParaSite" id="HPLM_0002015301-mRNA-1">
    <property type="protein sequence ID" value="HPLM_0002015301-mRNA-1"/>
    <property type="gene ID" value="HPLM_0002015301"/>
</dbReference>
<dbReference type="STRING" id="6290.A0A0N4X711"/>
<feature type="chain" id="PRO_5043124323" evidence="1">
    <location>
        <begin position="16"/>
        <end position="81"/>
    </location>
</feature>
<keyword evidence="3" id="KW-1185">Reference proteome</keyword>
<dbReference type="EMBL" id="UZAF01021899">
    <property type="protein sequence ID" value="VDO81758.1"/>
    <property type="molecule type" value="Genomic_DNA"/>
</dbReference>
<dbReference type="OrthoDB" id="5864217at2759"/>
<evidence type="ECO:0000313" key="3">
    <source>
        <dbReference type="Proteomes" id="UP000268014"/>
    </source>
</evidence>
<protein>
    <submittedName>
        <fullName evidence="2 4">Uncharacterized protein</fullName>
    </submittedName>
</protein>
<dbReference type="PANTHER" id="PTHR33748:SF3">
    <property type="entry name" value="TPM_PHOSPHATASE DOMAIN-CONTAINING PROTEIN"/>
    <property type="match status" value="1"/>
</dbReference>
<name>A0A0N4X711_HAEPC</name>
<reference evidence="2 3" key="2">
    <citation type="submission" date="2018-11" db="EMBL/GenBank/DDBJ databases">
        <authorList>
            <consortium name="Pathogen Informatics"/>
        </authorList>
    </citation>
    <scope>NUCLEOTIDE SEQUENCE [LARGE SCALE GENOMIC DNA]</scope>
    <source>
        <strain evidence="2 3">MHpl1</strain>
    </source>
</reference>
<dbReference type="Pfam" id="PF17175">
    <property type="entry name" value="MOLO1"/>
    <property type="match status" value="1"/>
</dbReference>
<keyword evidence="1" id="KW-0732">Signal</keyword>
<evidence type="ECO:0000256" key="1">
    <source>
        <dbReference type="SAM" id="SignalP"/>
    </source>
</evidence>
<dbReference type="PANTHER" id="PTHR33748">
    <property type="entry name" value="PROTEIN CBG04600"/>
    <property type="match status" value="1"/>
</dbReference>
<organism evidence="4">
    <name type="scientific">Haemonchus placei</name>
    <name type="common">Barber's pole worm</name>
    <dbReference type="NCBI Taxonomy" id="6290"/>
    <lineage>
        <taxon>Eukaryota</taxon>
        <taxon>Metazoa</taxon>
        <taxon>Ecdysozoa</taxon>
        <taxon>Nematoda</taxon>
        <taxon>Chromadorea</taxon>
        <taxon>Rhabditida</taxon>
        <taxon>Rhabditina</taxon>
        <taxon>Rhabditomorpha</taxon>
        <taxon>Strongyloidea</taxon>
        <taxon>Trichostrongylidae</taxon>
        <taxon>Haemonchus</taxon>
    </lineage>
</organism>
<accession>A0A0N4X711</accession>
<proteinExistence type="predicted"/>
<feature type="signal peptide" evidence="1">
    <location>
        <begin position="1"/>
        <end position="15"/>
    </location>
</feature>